<dbReference type="EMBL" id="JAAFYZ010000164">
    <property type="protein sequence ID" value="MBS2551957.1"/>
    <property type="molecule type" value="Genomic_DNA"/>
</dbReference>
<accession>A0ABS5L135</accession>
<gene>
    <name evidence="1" type="ORF">KGQ19_34345</name>
</gene>
<proteinExistence type="predicted"/>
<dbReference type="InterPro" id="IPR016181">
    <property type="entry name" value="Acyl_CoA_acyltransferase"/>
</dbReference>
<evidence type="ECO:0000313" key="2">
    <source>
        <dbReference type="Proteomes" id="UP000730482"/>
    </source>
</evidence>
<name>A0ABS5L135_9ACTN</name>
<sequence length="260" mass="27880">MTRGNDAAVPETTMDAFYAAMSTYGDTLPGGYTRQGNSGTRLVFTGIPSPNLNMVYVQPKRVLAEVDEFAGELSAKDVPWSLQVRGEVDPDLQDLAARYGMTVPEETPLLLWDAELLPTLPTTLPQGATVRVVHGAEYDVLAAAMSAGFGVPREMAELLVQPPLLDAPGVTGYVLELNGEGIATGHNIRVGDHVVMLGGSVPEQSRGNGYYRALVAARLRDAVADGARYAISENSPMSRPLFESFGARQFETLTHLTASR</sequence>
<protein>
    <recommendedName>
        <fullName evidence="3">N-acetyltransferase domain-containing protein</fullName>
    </recommendedName>
</protein>
<reference evidence="1 2" key="1">
    <citation type="submission" date="2020-02" db="EMBL/GenBank/DDBJ databases">
        <title>Acidophilic actinobacteria isolated from forest soil.</title>
        <authorList>
            <person name="Golinska P."/>
        </authorList>
    </citation>
    <scope>NUCLEOTIDE SEQUENCE [LARGE SCALE GENOMIC DNA]</scope>
    <source>
        <strain evidence="1 2">NL8</strain>
    </source>
</reference>
<keyword evidence="2" id="KW-1185">Reference proteome</keyword>
<comment type="caution">
    <text evidence="1">The sequence shown here is derived from an EMBL/GenBank/DDBJ whole genome shotgun (WGS) entry which is preliminary data.</text>
</comment>
<dbReference type="RefSeq" id="WP_212017091.1">
    <property type="nucleotide sequence ID" value="NZ_JAAFYZ010000164.1"/>
</dbReference>
<dbReference type="Proteomes" id="UP000730482">
    <property type="component" value="Unassembled WGS sequence"/>
</dbReference>
<organism evidence="1 2">
    <name type="scientific">Catenulispora pinistramenti</name>
    <dbReference type="NCBI Taxonomy" id="2705254"/>
    <lineage>
        <taxon>Bacteria</taxon>
        <taxon>Bacillati</taxon>
        <taxon>Actinomycetota</taxon>
        <taxon>Actinomycetes</taxon>
        <taxon>Catenulisporales</taxon>
        <taxon>Catenulisporaceae</taxon>
        <taxon>Catenulispora</taxon>
    </lineage>
</organism>
<dbReference type="Gene3D" id="3.40.630.30">
    <property type="match status" value="1"/>
</dbReference>
<evidence type="ECO:0008006" key="3">
    <source>
        <dbReference type="Google" id="ProtNLM"/>
    </source>
</evidence>
<dbReference type="SUPFAM" id="SSF55729">
    <property type="entry name" value="Acyl-CoA N-acyltransferases (Nat)"/>
    <property type="match status" value="1"/>
</dbReference>
<evidence type="ECO:0000313" key="1">
    <source>
        <dbReference type="EMBL" id="MBS2551957.1"/>
    </source>
</evidence>